<evidence type="ECO:0000256" key="2">
    <source>
        <dbReference type="SAM" id="Coils"/>
    </source>
</evidence>
<feature type="domain" description="Xylanolytic transcriptional activator regulatory" evidence="3">
    <location>
        <begin position="68"/>
        <end position="313"/>
    </location>
</feature>
<evidence type="ECO:0000313" key="4">
    <source>
        <dbReference type="EMBL" id="ETN41303.1"/>
    </source>
</evidence>
<keyword evidence="2" id="KW-0175">Coiled coil</keyword>
<evidence type="ECO:0000259" key="3">
    <source>
        <dbReference type="Pfam" id="PF04082"/>
    </source>
</evidence>
<sequence length="648" mass="73128">MTRALLHHDLRSLFAGCPHVTNVFVPFYYYKYLEVADMQHLSPAQIQSLEQEDCLKIPSGSVLDEFMRQYFLYIHPCLPVLDEGHFWALYSNSGNTRKDSTGFSLALFQAMLFAASRFVPITLINACGFDNLKHARAAFHRRAELLLSHELECDNIALAQTSLLLSLHSTMKDQSLNSIWLAKAISHAKHAGANNYYCALSSADACRMKRKRLWWCCILRDRMIALGVRRNVQIAPDNFDFDQHGLNEAEFAGEIDASEVYDSRTKRLLVRIVVAQCMLAVAMTPTMTAAYQQPHCGSEDPLTISALVSSMGEVERARTELMIWARRFKSDLTSHLGENQLQETARSSVSLFGDMTLIHFYSTQVALYNHQASVLKRYEAQLDDYESRIRVLNIELRIAIANVTEKIKGLSEQGLAHCLPISAPSCSALPLILETLDLRLSSAAQRLAHQQQLSHYNKIMTLFRFQHDHTECVTTAINNLLQVADTEIQHLLMCQNELRRTRDQGSSPADRALYPPSNWSDVFADNQMIYLRLSLTLDLSLSRGKIPHVTDLPIWALGSPATLQAPLMSLSLHLMSPAMQPMEIPTIPRSEEVGAVDNDADALFQAMPATEHMANVDFIMPWPVANVTIPSYGNIQQLEYDWQWSDMP</sequence>
<dbReference type="GO" id="GO:0006351">
    <property type="term" value="P:DNA-templated transcription"/>
    <property type="evidence" value="ECO:0007669"/>
    <property type="project" value="InterPro"/>
</dbReference>
<dbReference type="PANTHER" id="PTHR47425">
    <property type="entry name" value="FARB-RELATED"/>
    <property type="match status" value="1"/>
</dbReference>
<dbReference type="PANTHER" id="PTHR47425:SF2">
    <property type="entry name" value="FARB-RELATED"/>
    <property type="match status" value="1"/>
</dbReference>
<dbReference type="InterPro" id="IPR052761">
    <property type="entry name" value="Fungal_Detox/Toxin_TFs"/>
</dbReference>
<feature type="coiled-coil region" evidence="2">
    <location>
        <begin position="368"/>
        <end position="413"/>
    </location>
</feature>
<dbReference type="InParanoid" id="W2RZT3"/>
<dbReference type="GO" id="GO:0003677">
    <property type="term" value="F:DNA binding"/>
    <property type="evidence" value="ECO:0007669"/>
    <property type="project" value="InterPro"/>
</dbReference>
<accession>W2RZT3</accession>
<proteinExistence type="predicted"/>
<dbReference type="EMBL" id="KB822719">
    <property type="protein sequence ID" value="ETN41303.1"/>
    <property type="molecule type" value="Genomic_DNA"/>
</dbReference>
<dbReference type="eggNOG" id="ENOG502SI3E">
    <property type="taxonomic scope" value="Eukaryota"/>
</dbReference>
<organism evidence="4 5">
    <name type="scientific">Cyphellophora europaea (strain CBS 101466)</name>
    <name type="common">Phialophora europaea</name>
    <dbReference type="NCBI Taxonomy" id="1220924"/>
    <lineage>
        <taxon>Eukaryota</taxon>
        <taxon>Fungi</taxon>
        <taxon>Dikarya</taxon>
        <taxon>Ascomycota</taxon>
        <taxon>Pezizomycotina</taxon>
        <taxon>Eurotiomycetes</taxon>
        <taxon>Chaetothyriomycetidae</taxon>
        <taxon>Chaetothyriales</taxon>
        <taxon>Cyphellophoraceae</taxon>
        <taxon>Cyphellophora</taxon>
    </lineage>
</organism>
<dbReference type="OrthoDB" id="4161332at2759"/>
<dbReference type="InterPro" id="IPR007219">
    <property type="entry name" value="XnlR_reg_dom"/>
</dbReference>
<dbReference type="GeneID" id="19970577"/>
<dbReference type="HOGENOM" id="CLU_006329_9_3_1"/>
<dbReference type="GO" id="GO:0008270">
    <property type="term" value="F:zinc ion binding"/>
    <property type="evidence" value="ECO:0007669"/>
    <property type="project" value="InterPro"/>
</dbReference>
<dbReference type="STRING" id="1220924.W2RZT3"/>
<dbReference type="Pfam" id="PF04082">
    <property type="entry name" value="Fungal_trans"/>
    <property type="match status" value="1"/>
</dbReference>
<evidence type="ECO:0000256" key="1">
    <source>
        <dbReference type="ARBA" id="ARBA00023242"/>
    </source>
</evidence>
<gene>
    <name evidence="4" type="ORF">HMPREF1541_03238</name>
</gene>
<keyword evidence="5" id="KW-1185">Reference proteome</keyword>
<name>W2RZT3_CYPE1</name>
<dbReference type="Proteomes" id="UP000030752">
    <property type="component" value="Unassembled WGS sequence"/>
</dbReference>
<keyword evidence="1" id="KW-0539">Nucleus</keyword>
<protein>
    <recommendedName>
        <fullName evidence="3">Xylanolytic transcriptional activator regulatory domain-containing protein</fullName>
    </recommendedName>
</protein>
<dbReference type="VEuPathDB" id="FungiDB:HMPREF1541_03238"/>
<dbReference type="RefSeq" id="XP_008715812.1">
    <property type="nucleotide sequence ID" value="XM_008717590.1"/>
</dbReference>
<evidence type="ECO:0000313" key="5">
    <source>
        <dbReference type="Proteomes" id="UP000030752"/>
    </source>
</evidence>
<dbReference type="AlphaFoldDB" id="W2RZT3"/>
<reference evidence="4 5" key="1">
    <citation type="submission" date="2013-03" db="EMBL/GenBank/DDBJ databases">
        <title>The Genome Sequence of Phialophora europaea CBS 101466.</title>
        <authorList>
            <consortium name="The Broad Institute Genomics Platform"/>
            <person name="Cuomo C."/>
            <person name="de Hoog S."/>
            <person name="Gorbushina A."/>
            <person name="Walker B."/>
            <person name="Young S.K."/>
            <person name="Zeng Q."/>
            <person name="Gargeya S."/>
            <person name="Fitzgerald M."/>
            <person name="Haas B."/>
            <person name="Abouelleil A."/>
            <person name="Allen A.W."/>
            <person name="Alvarado L."/>
            <person name="Arachchi H.M."/>
            <person name="Berlin A.M."/>
            <person name="Chapman S.B."/>
            <person name="Gainer-Dewar J."/>
            <person name="Goldberg J."/>
            <person name="Griggs A."/>
            <person name="Gujja S."/>
            <person name="Hansen M."/>
            <person name="Howarth C."/>
            <person name="Imamovic A."/>
            <person name="Ireland A."/>
            <person name="Larimer J."/>
            <person name="McCowan C."/>
            <person name="Murphy C."/>
            <person name="Pearson M."/>
            <person name="Poon T.W."/>
            <person name="Priest M."/>
            <person name="Roberts A."/>
            <person name="Saif S."/>
            <person name="Shea T."/>
            <person name="Sisk P."/>
            <person name="Sykes S."/>
            <person name="Wortman J."/>
            <person name="Nusbaum C."/>
            <person name="Birren B."/>
        </authorList>
    </citation>
    <scope>NUCLEOTIDE SEQUENCE [LARGE SCALE GENOMIC DNA]</scope>
    <source>
        <strain evidence="4 5">CBS 101466</strain>
    </source>
</reference>
<dbReference type="CDD" id="cd12148">
    <property type="entry name" value="fungal_TF_MHR"/>
    <property type="match status" value="1"/>
</dbReference>